<dbReference type="GO" id="GO:0031087">
    <property type="term" value="P:deadenylation-independent decapping of nuclear-transcribed mRNA"/>
    <property type="evidence" value="ECO:0007669"/>
    <property type="project" value="InterPro"/>
</dbReference>
<sequence>MTDVAVHINPMNPTIRSHVRPIFEQVYSQILHQRTPPTTIAYEASSIRLIIHVINSVLMSCK</sequence>
<dbReference type="PANTHER" id="PTHR15598:SF5">
    <property type="entry name" value="ENHANCER OF MRNA-DECAPPING PROTEIN 4"/>
    <property type="match status" value="1"/>
</dbReference>
<dbReference type="Gene3D" id="1.10.220.100">
    <property type="entry name" value="conserved c-terminal region of ge- 1"/>
    <property type="match status" value="1"/>
</dbReference>
<dbReference type="PANTHER" id="PTHR15598">
    <property type="entry name" value="ENHANCER OF MRNA-DECAPPING PROTEIN 4"/>
    <property type="match status" value="1"/>
</dbReference>
<keyword evidence="4" id="KW-0677">Repeat</keyword>
<organism evidence="5 6">
    <name type="scientific">Apostasia shenzhenica</name>
    <dbReference type="NCBI Taxonomy" id="1088818"/>
    <lineage>
        <taxon>Eukaryota</taxon>
        <taxon>Viridiplantae</taxon>
        <taxon>Streptophyta</taxon>
        <taxon>Embryophyta</taxon>
        <taxon>Tracheophyta</taxon>
        <taxon>Spermatophyta</taxon>
        <taxon>Magnoliopsida</taxon>
        <taxon>Liliopsida</taxon>
        <taxon>Asparagales</taxon>
        <taxon>Orchidaceae</taxon>
        <taxon>Apostasioideae</taxon>
        <taxon>Apostasia</taxon>
    </lineage>
</organism>
<dbReference type="GO" id="GO:0000932">
    <property type="term" value="C:P-body"/>
    <property type="evidence" value="ECO:0007669"/>
    <property type="project" value="TreeGrafter"/>
</dbReference>
<dbReference type="InterPro" id="IPR045152">
    <property type="entry name" value="EDC4-like"/>
</dbReference>
<keyword evidence="3" id="KW-0853">WD repeat</keyword>
<accession>A0A2I0B9B0</accession>
<comment type="subcellular location">
    <subcellularLocation>
        <location evidence="1">Cytoplasm</location>
    </subcellularLocation>
</comment>
<evidence type="ECO:0000313" key="5">
    <source>
        <dbReference type="EMBL" id="PKA64377.1"/>
    </source>
</evidence>
<evidence type="ECO:0000313" key="6">
    <source>
        <dbReference type="Proteomes" id="UP000236161"/>
    </source>
</evidence>
<name>A0A2I0B9B0_9ASPA</name>
<dbReference type="EMBL" id="KZ451905">
    <property type="protein sequence ID" value="PKA64377.1"/>
    <property type="molecule type" value="Genomic_DNA"/>
</dbReference>
<keyword evidence="6" id="KW-1185">Reference proteome</keyword>
<dbReference type="InterPro" id="IPR044938">
    <property type="entry name" value="EDC4_C_sf"/>
</dbReference>
<evidence type="ECO:0000256" key="1">
    <source>
        <dbReference type="ARBA" id="ARBA00004496"/>
    </source>
</evidence>
<dbReference type="Proteomes" id="UP000236161">
    <property type="component" value="Unassembled WGS sequence"/>
</dbReference>
<dbReference type="AlphaFoldDB" id="A0A2I0B9B0"/>
<proteinExistence type="predicted"/>
<dbReference type="STRING" id="1088818.A0A2I0B9B0"/>
<reference evidence="5 6" key="1">
    <citation type="journal article" date="2017" name="Nature">
        <title>The Apostasia genome and the evolution of orchids.</title>
        <authorList>
            <person name="Zhang G.Q."/>
            <person name="Liu K.W."/>
            <person name="Li Z."/>
            <person name="Lohaus R."/>
            <person name="Hsiao Y.Y."/>
            <person name="Niu S.C."/>
            <person name="Wang J.Y."/>
            <person name="Lin Y.C."/>
            <person name="Xu Q."/>
            <person name="Chen L.J."/>
            <person name="Yoshida K."/>
            <person name="Fujiwara S."/>
            <person name="Wang Z.W."/>
            <person name="Zhang Y.Q."/>
            <person name="Mitsuda N."/>
            <person name="Wang M."/>
            <person name="Liu G.H."/>
            <person name="Pecoraro L."/>
            <person name="Huang H.X."/>
            <person name="Xiao X.J."/>
            <person name="Lin M."/>
            <person name="Wu X.Y."/>
            <person name="Wu W.L."/>
            <person name="Chen Y.Y."/>
            <person name="Chang S.B."/>
            <person name="Sakamoto S."/>
            <person name="Ohme-Takagi M."/>
            <person name="Yagi M."/>
            <person name="Zeng S.J."/>
            <person name="Shen C.Y."/>
            <person name="Yeh C.M."/>
            <person name="Luo Y.B."/>
            <person name="Tsai W.C."/>
            <person name="Van de Peer Y."/>
            <person name="Liu Z.J."/>
        </authorList>
    </citation>
    <scope>NUCLEOTIDE SEQUENCE [LARGE SCALE GENOMIC DNA]</scope>
    <source>
        <strain evidence="6">cv. Shenzhen</strain>
        <tissue evidence="5">Stem</tissue>
    </source>
</reference>
<evidence type="ECO:0000256" key="2">
    <source>
        <dbReference type="ARBA" id="ARBA00022490"/>
    </source>
</evidence>
<evidence type="ECO:0000256" key="4">
    <source>
        <dbReference type="ARBA" id="ARBA00022737"/>
    </source>
</evidence>
<dbReference type="OrthoDB" id="21128at2759"/>
<keyword evidence="2" id="KW-0963">Cytoplasm</keyword>
<gene>
    <name evidence="5" type="primary">VCR</name>
    <name evidence="5" type="ORF">AXF42_Ash009599</name>
</gene>
<evidence type="ECO:0000256" key="3">
    <source>
        <dbReference type="ARBA" id="ARBA00022574"/>
    </source>
</evidence>
<protein>
    <submittedName>
        <fullName evidence="5">Varicose-related protein</fullName>
    </submittedName>
</protein>